<dbReference type="AlphaFoldDB" id="A0A143DBV9"/>
<dbReference type="Proteomes" id="UP000076066">
    <property type="component" value="Chromosome"/>
</dbReference>
<dbReference type="GO" id="GO:0016787">
    <property type="term" value="F:hydrolase activity"/>
    <property type="evidence" value="ECO:0007669"/>
    <property type="project" value="UniProtKB-KW"/>
</dbReference>
<dbReference type="PROSITE" id="PS01271">
    <property type="entry name" value="NA_SULFATE"/>
    <property type="match status" value="1"/>
</dbReference>
<keyword evidence="6 7" id="KW-0472">Membrane</keyword>
<proteinExistence type="predicted"/>
<feature type="transmembrane region" description="Helical" evidence="7">
    <location>
        <begin position="141"/>
        <end position="166"/>
    </location>
</feature>
<feature type="transmembrane region" description="Helical" evidence="7">
    <location>
        <begin position="405"/>
        <end position="438"/>
    </location>
</feature>
<feature type="transmembrane region" description="Helical" evidence="7">
    <location>
        <begin position="97"/>
        <end position="113"/>
    </location>
</feature>
<keyword evidence="2" id="KW-0813">Transport</keyword>
<comment type="subcellular location">
    <subcellularLocation>
        <location evidence="1">Membrane</location>
        <topology evidence="1">Multi-pass membrane protein</topology>
    </subcellularLocation>
</comment>
<evidence type="ECO:0000256" key="2">
    <source>
        <dbReference type="ARBA" id="ARBA00022448"/>
    </source>
</evidence>
<feature type="transmembrane region" description="Helical" evidence="7">
    <location>
        <begin position="535"/>
        <end position="553"/>
    </location>
</feature>
<keyword evidence="4" id="KW-0677">Repeat</keyword>
<feature type="transmembrane region" description="Helical" evidence="7">
    <location>
        <begin position="178"/>
        <end position="202"/>
    </location>
</feature>
<feature type="transmembrane region" description="Helical" evidence="7">
    <location>
        <begin position="450"/>
        <end position="468"/>
    </location>
</feature>
<evidence type="ECO:0000313" key="10">
    <source>
        <dbReference type="Proteomes" id="UP000076066"/>
    </source>
</evidence>
<dbReference type="PANTHER" id="PTHR43652:SF2">
    <property type="entry name" value="BASIC AMINO ACID ANTIPORTER YFCC-RELATED"/>
    <property type="match status" value="1"/>
</dbReference>
<dbReference type="InterPro" id="IPR036721">
    <property type="entry name" value="RCK_C_sf"/>
</dbReference>
<dbReference type="Gene3D" id="3.30.70.1450">
    <property type="entry name" value="Regulator of K+ conductance, C-terminal domain"/>
    <property type="match status" value="2"/>
</dbReference>
<accession>A0A143DBV9</accession>
<dbReference type="GeneID" id="53315988"/>
<feature type="transmembrane region" description="Helical" evidence="7">
    <location>
        <begin position="33"/>
        <end position="50"/>
    </location>
</feature>
<dbReference type="Pfam" id="PF02080">
    <property type="entry name" value="TrkA_C"/>
    <property type="match status" value="2"/>
</dbReference>
<sequence>MLYGFDALAPYVALGFLVVLLVAFVWEKWPPDVVAVAAVALLLILDLLNIKEVFSVFSNSAPATIAAMFILSGALVRTGAIEAFGGVIHRIARSRPTVAISLLMGGTMLMSAFVNNTPVVIVMIPVVIGLAVSLQQSPSKFLIPLSYATIMGGTCTMIGTSTNLLVDGVAQGLGMEPFGIFEISGAGVLMAIAGMVYVVLVAPRLLPDRQSLSTLVGNRAGPRFITEVVVPYDSPLIGSLAVEVNLFRRADGRLIDVVRGEESLRRDLDSVVLEAGDRVILKTRAGEVISLREDSKVEFPGAHALEPLIARQSTIAEGLVGPGSPMAGHPVGNLRLRRRYGVYPLAVHRAGENVSRDLDSVVLQVGDTVLMEGSAEDLERLSSDQGLINLSEPKDRPFRRTKAPFVVLIMLAVIGLSALGVAEISALALIAVALVLLTRCVDVDEAYQAVDWRILVLIFGMLAVGLTLEKTGAIKLVVGAMAPYLHGHSPWVLLIVIYVIVSLMTEIITNNAVAVLMTPIAYNLGVEIGIDPRPLVVAVMFGASASFATPIGYQTNTMVYTAGGYRFTDFLKIGAPLNAIIGLVSVLIIPLFWPF</sequence>
<evidence type="ECO:0000256" key="1">
    <source>
        <dbReference type="ARBA" id="ARBA00004141"/>
    </source>
</evidence>
<dbReference type="KEGG" id="hjo:AY555_02325"/>
<gene>
    <name evidence="9" type="ORF">AY555_02325</name>
</gene>
<dbReference type="GO" id="GO:0006813">
    <property type="term" value="P:potassium ion transport"/>
    <property type="evidence" value="ECO:0007669"/>
    <property type="project" value="InterPro"/>
</dbReference>
<dbReference type="PROSITE" id="PS51202">
    <property type="entry name" value="RCK_C"/>
    <property type="match status" value="2"/>
</dbReference>
<dbReference type="GO" id="GO:0005886">
    <property type="term" value="C:plasma membrane"/>
    <property type="evidence" value="ECO:0007669"/>
    <property type="project" value="TreeGrafter"/>
</dbReference>
<dbReference type="RefSeq" id="WP_066132915.1">
    <property type="nucleotide sequence ID" value="NZ_CP014525.1"/>
</dbReference>
<dbReference type="InterPro" id="IPR051679">
    <property type="entry name" value="DASS-Related_Transporters"/>
</dbReference>
<evidence type="ECO:0000256" key="3">
    <source>
        <dbReference type="ARBA" id="ARBA00022692"/>
    </source>
</evidence>
<organism evidence="9 10">
    <name type="scientific">Haematospirillum jordaniae</name>
    <dbReference type="NCBI Taxonomy" id="1549855"/>
    <lineage>
        <taxon>Bacteria</taxon>
        <taxon>Pseudomonadati</taxon>
        <taxon>Pseudomonadota</taxon>
        <taxon>Alphaproteobacteria</taxon>
        <taxon>Rhodospirillales</taxon>
        <taxon>Novispirillaceae</taxon>
        <taxon>Haematospirillum</taxon>
    </lineage>
</organism>
<dbReference type="Pfam" id="PF03600">
    <property type="entry name" value="CitMHS"/>
    <property type="match status" value="1"/>
</dbReference>
<dbReference type="InterPro" id="IPR004680">
    <property type="entry name" value="Cit_transptr-like_dom"/>
</dbReference>
<evidence type="ECO:0000256" key="4">
    <source>
        <dbReference type="ARBA" id="ARBA00022737"/>
    </source>
</evidence>
<feature type="transmembrane region" description="Helical" evidence="7">
    <location>
        <begin position="56"/>
        <end position="76"/>
    </location>
</feature>
<evidence type="ECO:0000313" key="9">
    <source>
        <dbReference type="EMBL" id="AMW34204.1"/>
    </source>
</evidence>
<dbReference type="InterPro" id="IPR006037">
    <property type="entry name" value="RCK_C"/>
</dbReference>
<keyword evidence="9" id="KW-0378">Hydrolase</keyword>
<keyword evidence="5 7" id="KW-1133">Transmembrane helix</keyword>
<feature type="transmembrane region" description="Helical" evidence="7">
    <location>
        <begin position="7"/>
        <end position="26"/>
    </location>
</feature>
<feature type="transmembrane region" description="Helical" evidence="7">
    <location>
        <begin position="119"/>
        <end position="134"/>
    </location>
</feature>
<dbReference type="STRING" id="1549855.AY555_02325"/>
<dbReference type="SUPFAM" id="SSF116726">
    <property type="entry name" value="TrkA C-terminal domain-like"/>
    <property type="match status" value="2"/>
</dbReference>
<dbReference type="GO" id="GO:0008324">
    <property type="term" value="F:monoatomic cation transmembrane transporter activity"/>
    <property type="evidence" value="ECO:0007669"/>
    <property type="project" value="InterPro"/>
</dbReference>
<feature type="transmembrane region" description="Helical" evidence="7">
    <location>
        <begin position="573"/>
        <end position="593"/>
    </location>
</feature>
<dbReference type="EMBL" id="CP014525">
    <property type="protein sequence ID" value="AMW34204.1"/>
    <property type="molecule type" value="Genomic_DNA"/>
</dbReference>
<feature type="transmembrane region" description="Helical" evidence="7">
    <location>
        <begin position="480"/>
        <end position="501"/>
    </location>
</feature>
<dbReference type="InterPro" id="IPR031312">
    <property type="entry name" value="Na/sul_symport_CS"/>
</dbReference>
<feature type="domain" description="RCK C-terminal" evidence="8">
    <location>
        <begin position="213"/>
        <end position="297"/>
    </location>
</feature>
<protein>
    <submittedName>
        <fullName evidence="9">dATP pyrophosphohydrolase</fullName>
    </submittedName>
</protein>
<feature type="domain" description="RCK C-terminal" evidence="8">
    <location>
        <begin position="303"/>
        <end position="387"/>
    </location>
</feature>
<dbReference type="OrthoDB" id="9809303at2"/>
<reference evidence="9 10" key="1">
    <citation type="submission" date="2016-02" db="EMBL/GenBank/DDBJ databases">
        <title>Complete Genome of H5569, the type strain of the newly described species Haematospirillium jordaniae.</title>
        <authorList>
            <person name="Nicholson A.C."/>
            <person name="Humrighouse B.W."/>
            <person name="Loparov V."/>
            <person name="McQuiston J.R."/>
        </authorList>
    </citation>
    <scope>NUCLEOTIDE SEQUENCE [LARGE SCALE GENOMIC DNA]</scope>
    <source>
        <strain evidence="9 10">H5569</strain>
    </source>
</reference>
<dbReference type="PANTHER" id="PTHR43652">
    <property type="entry name" value="BASIC AMINO ACID ANTIPORTER YFCC-RELATED"/>
    <property type="match status" value="1"/>
</dbReference>
<evidence type="ECO:0000256" key="5">
    <source>
        <dbReference type="ARBA" id="ARBA00022989"/>
    </source>
</evidence>
<evidence type="ECO:0000256" key="7">
    <source>
        <dbReference type="SAM" id="Phobius"/>
    </source>
</evidence>
<keyword evidence="3 7" id="KW-0812">Transmembrane</keyword>
<keyword evidence="10" id="KW-1185">Reference proteome</keyword>
<evidence type="ECO:0000256" key="6">
    <source>
        <dbReference type="ARBA" id="ARBA00023136"/>
    </source>
</evidence>
<evidence type="ECO:0000259" key="8">
    <source>
        <dbReference type="PROSITE" id="PS51202"/>
    </source>
</evidence>
<name>A0A143DBV9_9PROT</name>